<dbReference type="PATRIC" id="fig|512763.3.peg.3882"/>
<feature type="chain" id="PRO_5006012740" description="DUF5777 domain-containing protein" evidence="1">
    <location>
        <begin position="21"/>
        <end position="296"/>
    </location>
</feature>
<keyword evidence="4" id="KW-1185">Reference proteome</keyword>
<proteinExistence type="predicted"/>
<dbReference type="Pfam" id="PF19089">
    <property type="entry name" value="DUF5777"/>
    <property type="match status" value="1"/>
</dbReference>
<dbReference type="AlphaFoldDB" id="A0A0N7HWX4"/>
<accession>A0A0N7HWX4</accession>
<evidence type="ECO:0000313" key="3">
    <source>
        <dbReference type="EMBL" id="ALJ00457.1"/>
    </source>
</evidence>
<dbReference type="InterPro" id="IPR045916">
    <property type="entry name" value="DUF5777"/>
</dbReference>
<keyword evidence="1" id="KW-0732">Signal</keyword>
<dbReference type="Proteomes" id="UP000061382">
    <property type="component" value="Chromosome"/>
</dbReference>
<dbReference type="STRING" id="512763.DC20_17635"/>
<reference evidence="3 4" key="1">
    <citation type="submission" date="2015-08" db="EMBL/GenBank/DDBJ databases">
        <title>Complete genome sequence of Rufibacter tibetensis strain 1351t, a radiation-resistant bacterium from tibet plateau.</title>
        <authorList>
            <person name="Dai J."/>
        </authorList>
    </citation>
    <scope>NUCLEOTIDE SEQUENCE [LARGE SCALE GENOMIC DNA]</scope>
    <source>
        <strain evidence="3 4">1351</strain>
    </source>
</reference>
<feature type="domain" description="DUF5777" evidence="2">
    <location>
        <begin position="44"/>
        <end position="292"/>
    </location>
</feature>
<organism evidence="3 4">
    <name type="scientific">Rufibacter tibetensis</name>
    <dbReference type="NCBI Taxonomy" id="512763"/>
    <lineage>
        <taxon>Bacteria</taxon>
        <taxon>Pseudomonadati</taxon>
        <taxon>Bacteroidota</taxon>
        <taxon>Cytophagia</taxon>
        <taxon>Cytophagales</taxon>
        <taxon>Hymenobacteraceae</taxon>
        <taxon>Rufibacter</taxon>
    </lineage>
</organism>
<dbReference type="RefSeq" id="WP_062545035.1">
    <property type="nucleotide sequence ID" value="NZ_CP012643.1"/>
</dbReference>
<protein>
    <recommendedName>
        <fullName evidence="2">DUF5777 domain-containing protein</fullName>
    </recommendedName>
</protein>
<name>A0A0N7HWX4_9BACT</name>
<gene>
    <name evidence="3" type="ORF">DC20_17635</name>
</gene>
<evidence type="ECO:0000259" key="2">
    <source>
        <dbReference type="Pfam" id="PF19089"/>
    </source>
</evidence>
<sequence>MKILLPLLFSILIFCSHASAQDDSIFHELDLITEPEKQDVLAAFKSTRVILAPSIERVQEKQLHFRVSHLFSPVSLGYKDLFGLDQLVNMNLSLEYGINNRVQVGLARSNKADKTLMPNIKVSLLRQSTGKKAFPLYVSYFGNLDWKTNTYSSEAQNNYFLGRLDYVNMLLLARKVNQKLSVQLSPAWLHRNLTDNPNEPNDLYALGFSGRYMFNGHMSFNWEYFYTLPTSEFIQTKNNPLSLGVDIETGGHVFQLYFSNASALHLGRFLRNQNGNFFDGTIQFGFSIMREFNLNH</sequence>
<evidence type="ECO:0000313" key="4">
    <source>
        <dbReference type="Proteomes" id="UP000061382"/>
    </source>
</evidence>
<evidence type="ECO:0000256" key="1">
    <source>
        <dbReference type="SAM" id="SignalP"/>
    </source>
</evidence>
<dbReference type="KEGG" id="rti:DC20_17635"/>
<dbReference type="OrthoDB" id="1117410at2"/>
<dbReference type="EMBL" id="CP012643">
    <property type="protein sequence ID" value="ALJ00457.1"/>
    <property type="molecule type" value="Genomic_DNA"/>
</dbReference>
<feature type="signal peptide" evidence="1">
    <location>
        <begin position="1"/>
        <end position="20"/>
    </location>
</feature>